<dbReference type="WBParaSite" id="BPAG_0001119601-mRNA-1">
    <property type="protein sequence ID" value="BPAG_0001119601-mRNA-1"/>
    <property type="gene ID" value="BPAG_0001119601"/>
</dbReference>
<gene>
    <name evidence="1" type="ORF">BPAG_LOCUS11158</name>
</gene>
<protein>
    <submittedName>
        <fullName evidence="3">Secreted protein</fullName>
    </submittedName>
</protein>
<keyword evidence="2" id="KW-1185">Reference proteome</keyword>
<dbReference type="Proteomes" id="UP000278627">
    <property type="component" value="Unassembled WGS sequence"/>
</dbReference>
<evidence type="ECO:0000313" key="2">
    <source>
        <dbReference type="Proteomes" id="UP000278627"/>
    </source>
</evidence>
<sequence>MCVVGAVGYFVVKKKSAAGIAAAVGMRDDVSATAKPMDPTPEVNASVSTLLFCFSHYFHFSFPA</sequence>
<dbReference type="AlphaFoldDB" id="A0A0N4TRC7"/>
<evidence type="ECO:0000313" key="1">
    <source>
        <dbReference type="EMBL" id="VDN92344.1"/>
    </source>
</evidence>
<evidence type="ECO:0000313" key="3">
    <source>
        <dbReference type="WBParaSite" id="BPAG_0001119601-mRNA-1"/>
    </source>
</evidence>
<reference evidence="3" key="1">
    <citation type="submission" date="2017-02" db="UniProtKB">
        <authorList>
            <consortium name="WormBaseParasite"/>
        </authorList>
    </citation>
    <scope>IDENTIFICATION</scope>
</reference>
<accession>A0A0N4TRC7</accession>
<organism evidence="3">
    <name type="scientific">Brugia pahangi</name>
    <name type="common">Filarial nematode worm</name>
    <dbReference type="NCBI Taxonomy" id="6280"/>
    <lineage>
        <taxon>Eukaryota</taxon>
        <taxon>Metazoa</taxon>
        <taxon>Ecdysozoa</taxon>
        <taxon>Nematoda</taxon>
        <taxon>Chromadorea</taxon>
        <taxon>Rhabditida</taxon>
        <taxon>Spirurina</taxon>
        <taxon>Spiruromorpha</taxon>
        <taxon>Filarioidea</taxon>
        <taxon>Onchocercidae</taxon>
        <taxon>Brugia</taxon>
    </lineage>
</organism>
<dbReference type="EMBL" id="UZAD01013216">
    <property type="protein sequence ID" value="VDN92344.1"/>
    <property type="molecule type" value="Genomic_DNA"/>
</dbReference>
<proteinExistence type="predicted"/>
<name>A0A0N4TRC7_BRUPA</name>
<reference evidence="1 2" key="2">
    <citation type="submission" date="2018-11" db="EMBL/GenBank/DDBJ databases">
        <authorList>
            <consortium name="Pathogen Informatics"/>
        </authorList>
    </citation>
    <scope>NUCLEOTIDE SEQUENCE [LARGE SCALE GENOMIC DNA]</scope>
</reference>